<dbReference type="Pfam" id="PF00023">
    <property type="entry name" value="Ank"/>
    <property type="match status" value="1"/>
</dbReference>
<feature type="region of interest" description="Disordered" evidence="4">
    <location>
        <begin position="946"/>
        <end position="977"/>
    </location>
</feature>
<keyword evidence="7" id="KW-1185">Reference proteome</keyword>
<dbReference type="EMBL" id="LSRX01000416">
    <property type="protein sequence ID" value="OLP97919.1"/>
    <property type="molecule type" value="Genomic_DNA"/>
</dbReference>
<dbReference type="PROSITE" id="PS50053">
    <property type="entry name" value="UBIQUITIN_2"/>
    <property type="match status" value="1"/>
</dbReference>
<dbReference type="Gene3D" id="1.25.40.20">
    <property type="entry name" value="Ankyrin repeat-containing domain"/>
    <property type="match status" value="4"/>
</dbReference>
<feature type="repeat" description="ANK" evidence="3">
    <location>
        <begin position="581"/>
        <end position="613"/>
    </location>
</feature>
<feature type="repeat" description="ANK" evidence="3">
    <location>
        <begin position="515"/>
        <end position="547"/>
    </location>
</feature>
<feature type="repeat" description="ANK" evidence="3">
    <location>
        <begin position="349"/>
        <end position="381"/>
    </location>
</feature>
<feature type="repeat" description="ANK" evidence="3">
    <location>
        <begin position="482"/>
        <end position="514"/>
    </location>
</feature>
<evidence type="ECO:0000313" key="6">
    <source>
        <dbReference type="EMBL" id="OLP97919.1"/>
    </source>
</evidence>
<organism evidence="6 7">
    <name type="scientific">Symbiodinium microadriaticum</name>
    <name type="common">Dinoflagellate</name>
    <name type="synonym">Zooxanthella microadriatica</name>
    <dbReference type="NCBI Taxonomy" id="2951"/>
    <lineage>
        <taxon>Eukaryota</taxon>
        <taxon>Sar</taxon>
        <taxon>Alveolata</taxon>
        <taxon>Dinophyceae</taxon>
        <taxon>Suessiales</taxon>
        <taxon>Symbiodiniaceae</taxon>
        <taxon>Symbiodinium</taxon>
    </lineage>
</organism>
<feature type="region of interest" description="Disordered" evidence="4">
    <location>
        <begin position="725"/>
        <end position="758"/>
    </location>
</feature>
<feature type="repeat" description="ANK" evidence="3">
    <location>
        <begin position="386"/>
        <end position="418"/>
    </location>
</feature>
<reference evidence="6 7" key="1">
    <citation type="submission" date="2016-02" db="EMBL/GenBank/DDBJ databases">
        <title>Genome analysis of coral dinoflagellate symbionts highlights evolutionary adaptations to a symbiotic lifestyle.</title>
        <authorList>
            <person name="Aranda M."/>
            <person name="Li Y."/>
            <person name="Liew Y.J."/>
            <person name="Baumgarten S."/>
            <person name="Simakov O."/>
            <person name="Wilson M."/>
            <person name="Piel J."/>
            <person name="Ashoor H."/>
            <person name="Bougouffa S."/>
            <person name="Bajic V.B."/>
            <person name="Ryu T."/>
            <person name="Ravasi T."/>
            <person name="Bayer T."/>
            <person name="Micklem G."/>
            <person name="Kim H."/>
            <person name="Bhak J."/>
            <person name="Lajeunesse T.C."/>
            <person name="Voolstra C.R."/>
        </authorList>
    </citation>
    <scope>NUCLEOTIDE SEQUENCE [LARGE SCALE GENOMIC DNA]</scope>
    <source>
        <strain evidence="6 7">CCMP2467</strain>
    </source>
</reference>
<proteinExistence type="predicted"/>
<dbReference type="SUPFAM" id="SSF48403">
    <property type="entry name" value="Ankyrin repeat"/>
    <property type="match status" value="1"/>
</dbReference>
<name>A0A1Q9DRX4_SYMMI</name>
<dbReference type="Pfam" id="PF12796">
    <property type="entry name" value="Ank_2"/>
    <property type="match status" value="2"/>
</dbReference>
<dbReference type="PROSITE" id="PS50088">
    <property type="entry name" value="ANK_REPEAT"/>
    <property type="match status" value="7"/>
</dbReference>
<dbReference type="InterPro" id="IPR036770">
    <property type="entry name" value="Ankyrin_rpt-contain_sf"/>
</dbReference>
<gene>
    <name evidence="6" type="primary">Ank2</name>
    <name evidence="6" type="ORF">AK812_SmicGene19700</name>
</gene>
<dbReference type="SMART" id="SM00248">
    <property type="entry name" value="ANK"/>
    <property type="match status" value="9"/>
</dbReference>
<dbReference type="PROSITE" id="PS50297">
    <property type="entry name" value="ANK_REP_REGION"/>
    <property type="match status" value="7"/>
</dbReference>
<dbReference type="PANTHER" id="PTHR24166">
    <property type="entry name" value="ROLLING PEBBLES, ISOFORM B"/>
    <property type="match status" value="1"/>
</dbReference>
<dbReference type="PANTHER" id="PTHR24166:SF48">
    <property type="entry name" value="PROTEIN VAPYRIN"/>
    <property type="match status" value="1"/>
</dbReference>
<dbReference type="AlphaFoldDB" id="A0A1Q9DRX4"/>
<evidence type="ECO:0000256" key="3">
    <source>
        <dbReference type="PROSITE-ProRule" id="PRU00023"/>
    </source>
</evidence>
<evidence type="ECO:0000256" key="2">
    <source>
        <dbReference type="ARBA" id="ARBA00023043"/>
    </source>
</evidence>
<feature type="repeat" description="ANK" evidence="3">
    <location>
        <begin position="449"/>
        <end position="481"/>
    </location>
</feature>
<dbReference type="OrthoDB" id="428949at2759"/>
<feature type="domain" description="Ubiquitin-like" evidence="5">
    <location>
        <begin position="238"/>
        <end position="297"/>
    </location>
</feature>
<dbReference type="InterPro" id="IPR029071">
    <property type="entry name" value="Ubiquitin-like_domsf"/>
</dbReference>
<dbReference type="CDD" id="cd17039">
    <property type="entry name" value="Ubl_ubiquitin_like"/>
    <property type="match status" value="1"/>
</dbReference>
<evidence type="ECO:0000259" key="5">
    <source>
        <dbReference type="PROSITE" id="PS50053"/>
    </source>
</evidence>
<protein>
    <submittedName>
        <fullName evidence="6">Ankyrin-2</fullName>
    </submittedName>
</protein>
<dbReference type="SUPFAM" id="SSF54236">
    <property type="entry name" value="Ubiquitin-like"/>
    <property type="match status" value="1"/>
</dbReference>
<comment type="caution">
    <text evidence="6">The sequence shown here is derived from an EMBL/GenBank/DDBJ whole genome shotgun (WGS) entry which is preliminary data.</text>
</comment>
<dbReference type="InterPro" id="IPR000626">
    <property type="entry name" value="Ubiquitin-like_dom"/>
</dbReference>
<dbReference type="Proteomes" id="UP000186817">
    <property type="component" value="Unassembled WGS sequence"/>
</dbReference>
<accession>A0A1Q9DRX4</accession>
<dbReference type="Pfam" id="PF13857">
    <property type="entry name" value="Ank_5"/>
    <property type="match status" value="1"/>
</dbReference>
<dbReference type="InterPro" id="IPR002110">
    <property type="entry name" value="Ankyrin_rpt"/>
</dbReference>
<feature type="repeat" description="ANK" evidence="3">
    <location>
        <begin position="548"/>
        <end position="580"/>
    </location>
</feature>
<keyword evidence="1" id="KW-0677">Repeat</keyword>
<sequence>MAQPRLLSREDHAIVINFLPAQHCIDARAVCREWRQHVKAHICNVPALEALLRDMQKREHSPYFCSPGPEEDDAVRRFAERHFGWEGHKPFVPVAPLTGQVLRDFVHISGRREVVASHSVDMETLCSSQDVAKHINDLAEFRHHCAPSADVGMWNALYLILTSLAEDFAFTTVHVEHSVGRLGHVHIALFWEEHQRMRKISGGLEAAERNLKRLSGCPVRHGVGNPGICKVATPSQTIMLHIRMMSGEKVASIPVEEVEDVMTLKQELSRRHGLPPRFRQQLVLQGHAMEDAAKLDSPVDLDLELVLLPWTLESGARSDEMVNAAWNSQTSEVEALLLQRQHPDVVDRDGKTPLRMAASHCHMEVLHLLLEAAADIDFQSRAASNFRQTALMNASSRGDTEVLRVLLEAGADKNLTDDYGNTALTSARSIEVVCLLLDAGVDLNLANKRGETAVMIAAQTDRLDLLSLLLAAQADVNLANKRGSTALMLASELGFGEVVHELLKAGSDANFAGKHGFNPLMTASREAHVEVVRLLLDAGAGMNSTTKDGVTALMLAAGKGHTEVLRLLLEAGAEPGLGSRQGNTALMLASQNGHVEVVRVLLEAGADRNSANRDGLSPLLLSIENGHDDVQRILEDCCESLDFSCGEAKNQDSIFDWIFGTPDLEFYRKAAAMASAKYGVKLAEDPIFVTWVCGPQLVATGSELLAAVFFHGVAALRHGKCTWRGMTARPDDDDDDDDDDDVDADVGDGDDGDGDDGDDVLASFSVAKGLKFVQFVERAEAIKKESEASKPGPASAGQWAARLELRSVGYVPFFEKAGVVHLCPERLESIVSTWCYPVGMRQVAKDVHAAGAGCLLSGRVNMDARPYKNPAFGKRRRAIVELDETAVRRCPGSRTAAFRNMPNILAPSTGEIQKQLAAGLKDDGCGGWAVVLAGLGGAGPGGLTAGRQAGQVAPPIGEAHGSHHGTDEGPSGLLGQESSILGGMRYLA</sequence>
<dbReference type="InterPro" id="IPR050889">
    <property type="entry name" value="Dendritic_Spine_Reg/Scaffold"/>
</dbReference>
<dbReference type="PRINTS" id="PR01415">
    <property type="entry name" value="ANKYRIN"/>
</dbReference>
<evidence type="ECO:0000256" key="4">
    <source>
        <dbReference type="SAM" id="MobiDB-lite"/>
    </source>
</evidence>
<feature type="compositionally biased region" description="Acidic residues" evidence="4">
    <location>
        <begin position="731"/>
        <end position="758"/>
    </location>
</feature>
<evidence type="ECO:0000313" key="7">
    <source>
        <dbReference type="Proteomes" id="UP000186817"/>
    </source>
</evidence>
<evidence type="ECO:0000256" key="1">
    <source>
        <dbReference type="ARBA" id="ARBA00022737"/>
    </source>
</evidence>
<keyword evidence="2 3" id="KW-0040">ANK repeat</keyword>